<dbReference type="CDD" id="cd07720">
    <property type="entry name" value="OPHC2-like_MBL-fold"/>
    <property type="match status" value="1"/>
</dbReference>
<accession>A0A5N4BTX3</accession>
<evidence type="ECO:0000313" key="6">
    <source>
        <dbReference type="EMBL" id="KAB1231904.1"/>
    </source>
</evidence>
<gene>
    <name evidence="6" type="ORF">F8D52_04505</name>
</gene>
<dbReference type="PANTHER" id="PTHR42978">
    <property type="entry name" value="QUORUM-QUENCHING LACTONASE YTNP-RELATED-RELATED"/>
    <property type="match status" value="1"/>
</dbReference>
<dbReference type="Proteomes" id="UP000326384">
    <property type="component" value="Unassembled WGS sequence"/>
</dbReference>
<evidence type="ECO:0000256" key="1">
    <source>
        <dbReference type="ARBA" id="ARBA00007749"/>
    </source>
</evidence>
<evidence type="ECO:0000313" key="7">
    <source>
        <dbReference type="Proteomes" id="UP000326384"/>
    </source>
</evidence>
<sequence>MGIIFKFARKKKTLHFNMDHELKREHGFIHLPCHELDIFILSDGYFGIGYHQPILAPGIPQNKVKNELRNLYLSDSYYEAPINVMLVKKTDRIILIDTGEGFYDDENAGQLLHSLAAAGFAPESITDILITHAHRDHIGGILSKNDEMIFPNANYYISRQEFDFWITNEPNFQKSKNPEGGKPSIPLVRKILSIIGSRLTTFEMGDLLFSCIQTQAAPGHTPGHIIYTVNDGDISITNVVDVFHSPLLIAKPDWGTQWDVDFETGVETRKKVLENCYHHRTLICSAHLPWPGIGYINKVNDQFQWIPKVYNHPFLINLKTDLEITT</sequence>
<keyword evidence="3" id="KW-0378">Hydrolase</keyword>
<keyword evidence="2" id="KW-0479">Metal-binding</keyword>
<organism evidence="6 7">
    <name type="scientific">Chryseobacterium viscerum</name>
    <dbReference type="NCBI Taxonomy" id="1037377"/>
    <lineage>
        <taxon>Bacteria</taxon>
        <taxon>Pseudomonadati</taxon>
        <taxon>Bacteroidota</taxon>
        <taxon>Flavobacteriia</taxon>
        <taxon>Flavobacteriales</taxon>
        <taxon>Weeksellaceae</taxon>
        <taxon>Chryseobacterium group</taxon>
        <taxon>Chryseobacterium</taxon>
    </lineage>
</organism>
<dbReference type="InterPro" id="IPR001279">
    <property type="entry name" value="Metallo-B-lactamas"/>
</dbReference>
<evidence type="ECO:0000256" key="2">
    <source>
        <dbReference type="ARBA" id="ARBA00022723"/>
    </source>
</evidence>
<reference evidence="6 7" key="1">
    <citation type="journal article" date="2019" name="Stand. Genomic Sci.">
        <title>Draft Whole-Genome Sequence of a Novel Chryseobacterium viscerum Strain Isolated from Fresh Water at Dripping Springs, New Mexico.</title>
        <authorList>
            <person name="Kyndt J.A."/>
            <person name="Moore T.C."/>
        </authorList>
    </citation>
    <scope>NUCLEOTIDE SEQUENCE [LARGE SCALE GENOMIC DNA]</scope>
    <source>
        <strain evidence="6 7">DPS</strain>
    </source>
</reference>
<protein>
    <submittedName>
        <fullName evidence="6">MBL fold metallo-hydrolase</fullName>
    </submittedName>
</protein>
<proteinExistence type="inferred from homology"/>
<dbReference type="InterPro" id="IPR051013">
    <property type="entry name" value="MBL_superfamily_lactonases"/>
</dbReference>
<dbReference type="EMBL" id="VTPV01000002">
    <property type="protein sequence ID" value="KAB1231904.1"/>
    <property type="molecule type" value="Genomic_DNA"/>
</dbReference>
<dbReference type="SUPFAM" id="SSF56281">
    <property type="entry name" value="Metallo-hydrolase/oxidoreductase"/>
    <property type="match status" value="1"/>
</dbReference>
<evidence type="ECO:0000259" key="5">
    <source>
        <dbReference type="SMART" id="SM00849"/>
    </source>
</evidence>
<dbReference type="Gene3D" id="3.60.15.10">
    <property type="entry name" value="Ribonuclease Z/Hydroxyacylglutathione hydrolase-like"/>
    <property type="match status" value="1"/>
</dbReference>
<dbReference type="InterPro" id="IPR036866">
    <property type="entry name" value="RibonucZ/Hydroxyglut_hydro"/>
</dbReference>
<dbReference type="PANTHER" id="PTHR42978:SF6">
    <property type="entry name" value="QUORUM-QUENCHING LACTONASE YTNP-RELATED"/>
    <property type="match status" value="1"/>
</dbReference>
<name>A0A5N4BTX3_9FLAO</name>
<keyword evidence="7" id="KW-1185">Reference proteome</keyword>
<evidence type="ECO:0000256" key="3">
    <source>
        <dbReference type="ARBA" id="ARBA00022801"/>
    </source>
</evidence>
<keyword evidence="4" id="KW-0862">Zinc</keyword>
<comment type="caution">
    <text evidence="6">The sequence shown here is derived from an EMBL/GenBank/DDBJ whole genome shotgun (WGS) entry which is preliminary data.</text>
</comment>
<evidence type="ECO:0000256" key="4">
    <source>
        <dbReference type="ARBA" id="ARBA00022833"/>
    </source>
</evidence>
<dbReference type="Pfam" id="PF00753">
    <property type="entry name" value="Lactamase_B"/>
    <property type="match status" value="1"/>
</dbReference>
<dbReference type="SMART" id="SM00849">
    <property type="entry name" value="Lactamase_B"/>
    <property type="match status" value="1"/>
</dbReference>
<comment type="similarity">
    <text evidence="1">Belongs to the metallo-beta-lactamase superfamily.</text>
</comment>
<feature type="domain" description="Metallo-beta-lactamase" evidence="5">
    <location>
        <begin position="81"/>
        <end position="287"/>
    </location>
</feature>